<comment type="caution">
    <text evidence="2">The sequence shown here is derived from an EMBL/GenBank/DDBJ whole genome shotgun (WGS) entry which is preliminary data.</text>
</comment>
<keyword evidence="3" id="KW-1185">Reference proteome</keyword>
<protein>
    <submittedName>
        <fullName evidence="2">Uncharacterized protein</fullName>
    </submittedName>
</protein>
<dbReference type="Proteomes" id="UP001501624">
    <property type="component" value="Unassembled WGS sequence"/>
</dbReference>
<reference evidence="3" key="1">
    <citation type="journal article" date="2019" name="Int. J. Syst. Evol. Microbiol.">
        <title>The Global Catalogue of Microorganisms (GCM) 10K type strain sequencing project: providing services to taxonomists for standard genome sequencing and annotation.</title>
        <authorList>
            <consortium name="The Broad Institute Genomics Platform"/>
            <consortium name="The Broad Institute Genome Sequencing Center for Infectious Disease"/>
            <person name="Wu L."/>
            <person name="Ma J."/>
        </authorList>
    </citation>
    <scope>NUCLEOTIDE SEQUENCE [LARGE SCALE GENOMIC DNA]</scope>
    <source>
        <strain evidence="3">JCM 17017</strain>
    </source>
</reference>
<feature type="region of interest" description="Disordered" evidence="1">
    <location>
        <begin position="111"/>
        <end position="203"/>
    </location>
</feature>
<evidence type="ECO:0000313" key="3">
    <source>
        <dbReference type="Proteomes" id="UP001501624"/>
    </source>
</evidence>
<sequence length="203" mass="20718">MREEGELMATDAVDITGNGPKPRTTTVDLPFVHAEFRAPELHLPRVPTPRVPMPNRSELTSALGTVRSFLPPPRQLAYYGALGVMAAVELIEWPVAVAIGLGAAMAGRGAQPSAVKPADTTTTPKPGGPAQVTAPAEPAKPVAATAPAPQATPAAPAMQQKSRAAANRATPAGQPVPAGAPRPVPPRRSKSTRQGSGAAADGM</sequence>
<name>A0ABP7HEU6_9PSEU</name>
<gene>
    <name evidence="2" type="ORF">GCM10022380_03470</name>
</gene>
<feature type="compositionally biased region" description="Low complexity" evidence="1">
    <location>
        <begin position="133"/>
        <end position="157"/>
    </location>
</feature>
<organism evidence="2 3">
    <name type="scientific">Amycolatopsis tucumanensis</name>
    <dbReference type="NCBI Taxonomy" id="401106"/>
    <lineage>
        <taxon>Bacteria</taxon>
        <taxon>Bacillati</taxon>
        <taxon>Actinomycetota</taxon>
        <taxon>Actinomycetes</taxon>
        <taxon>Pseudonocardiales</taxon>
        <taxon>Pseudonocardiaceae</taxon>
        <taxon>Amycolatopsis</taxon>
    </lineage>
</organism>
<evidence type="ECO:0000256" key="1">
    <source>
        <dbReference type="SAM" id="MobiDB-lite"/>
    </source>
</evidence>
<evidence type="ECO:0000313" key="2">
    <source>
        <dbReference type="EMBL" id="GAA3790340.1"/>
    </source>
</evidence>
<dbReference type="EMBL" id="BAABCM010000001">
    <property type="protein sequence ID" value="GAA3790340.1"/>
    <property type="molecule type" value="Genomic_DNA"/>
</dbReference>
<accession>A0ABP7HEU6</accession>
<proteinExistence type="predicted"/>